<evidence type="ECO:0000313" key="2">
    <source>
        <dbReference type="Proteomes" id="UP000564604"/>
    </source>
</evidence>
<dbReference type="AlphaFoldDB" id="A0A9Q5FPT3"/>
<comment type="caution">
    <text evidence="1">The sequence shown here is derived from an EMBL/GenBank/DDBJ whole genome shotgun (WGS) entry which is preliminary data.</text>
</comment>
<accession>A0A9Q5FPT3</accession>
<dbReference type="EMBL" id="JAAQYX010000009">
    <property type="protein sequence ID" value="NNB49329.1"/>
    <property type="molecule type" value="Genomic_DNA"/>
</dbReference>
<dbReference type="RefSeq" id="WP_169869905.1">
    <property type="nucleotide sequence ID" value="NZ_JAAQYU010000008.1"/>
</dbReference>
<protein>
    <submittedName>
        <fullName evidence="1">Uncharacterized protein</fullName>
    </submittedName>
</protein>
<dbReference type="Proteomes" id="UP000564604">
    <property type="component" value="Unassembled WGS sequence"/>
</dbReference>
<organism evidence="1 2">
    <name type="scientific">Pseudomonas fragi</name>
    <dbReference type="NCBI Taxonomy" id="296"/>
    <lineage>
        <taxon>Bacteria</taxon>
        <taxon>Pseudomonadati</taxon>
        <taxon>Pseudomonadota</taxon>
        <taxon>Gammaproteobacteria</taxon>
        <taxon>Pseudomonadales</taxon>
        <taxon>Pseudomonadaceae</taxon>
        <taxon>Pseudomonas</taxon>
    </lineage>
</organism>
<gene>
    <name evidence="1" type="ORF">HBN89_08600</name>
</gene>
<sequence length="60" mass="6415">MSSAETRDEHGGSGLARDGIDAVELKHRSVCIAGKPAPTGYVLLTHPMPAGSWSQRYHVI</sequence>
<reference evidence="1 2" key="1">
    <citation type="journal article" date="2020" name="Front. Microbiol.">
        <title>Genetic Organization of the aprX-lipA2 Operon Affects the Proteolytic Potential of Pseudomonas Species in Milk.</title>
        <authorList>
            <person name="Maier C."/>
            <person name="Huptas C."/>
            <person name="von Neubeck M."/>
            <person name="Scherer S."/>
            <person name="Wenning M."/>
            <person name="Lucking G."/>
        </authorList>
    </citation>
    <scope>NUCLEOTIDE SEQUENCE [LARGE SCALE GENOMIC DNA]</scope>
    <source>
        <strain evidence="1 2">WS 5094</strain>
    </source>
</reference>
<name>A0A9Q5FPT3_PSEFR</name>
<proteinExistence type="predicted"/>
<evidence type="ECO:0000313" key="1">
    <source>
        <dbReference type="EMBL" id="NNB49329.1"/>
    </source>
</evidence>